<protein>
    <submittedName>
        <fullName evidence="1">Uncharacterized protein</fullName>
    </submittedName>
</protein>
<sequence>MIADAAWKPEPEPASLSGFRGVFSRAATSPGVFTHPG</sequence>
<accession>A0A7W5GDW1</accession>
<proteinExistence type="predicted"/>
<organism evidence="1 2">
    <name type="scientific">Microbacterium proteolyticum</name>
    <dbReference type="NCBI Taxonomy" id="1572644"/>
    <lineage>
        <taxon>Bacteria</taxon>
        <taxon>Bacillati</taxon>
        <taxon>Actinomycetota</taxon>
        <taxon>Actinomycetes</taxon>
        <taxon>Micrococcales</taxon>
        <taxon>Microbacteriaceae</taxon>
        <taxon>Microbacterium</taxon>
    </lineage>
</organism>
<dbReference type="EMBL" id="JACHXY010000001">
    <property type="protein sequence ID" value="MBB3156909.1"/>
    <property type="molecule type" value="Genomic_DNA"/>
</dbReference>
<comment type="caution">
    <text evidence="1">The sequence shown here is derived from an EMBL/GenBank/DDBJ whole genome shotgun (WGS) entry which is preliminary data.</text>
</comment>
<dbReference type="Proteomes" id="UP000543579">
    <property type="component" value="Unassembled WGS sequence"/>
</dbReference>
<gene>
    <name evidence="1" type="ORF">FHS07_000593</name>
</gene>
<dbReference type="AlphaFoldDB" id="A0A7W5GDW1"/>
<name>A0A7W5GDW1_9MICO</name>
<reference evidence="1 2" key="1">
    <citation type="submission" date="2020-08" db="EMBL/GenBank/DDBJ databases">
        <title>Genomic Encyclopedia of Type Strains, Phase III (KMG-III): the genomes of soil and plant-associated and newly described type strains.</title>
        <authorList>
            <person name="Whitman W."/>
        </authorList>
    </citation>
    <scope>NUCLEOTIDE SEQUENCE [LARGE SCALE GENOMIC DNA]</scope>
    <source>
        <strain evidence="1 2">CECT 8356</strain>
    </source>
</reference>
<evidence type="ECO:0000313" key="2">
    <source>
        <dbReference type="Proteomes" id="UP000543579"/>
    </source>
</evidence>
<evidence type="ECO:0000313" key="1">
    <source>
        <dbReference type="EMBL" id="MBB3156909.1"/>
    </source>
</evidence>